<proteinExistence type="predicted"/>
<feature type="repeat" description="WD" evidence="3">
    <location>
        <begin position="1127"/>
        <end position="1152"/>
    </location>
</feature>
<dbReference type="PROSITE" id="PS50082">
    <property type="entry name" value="WD_REPEATS_2"/>
    <property type="match status" value="11"/>
</dbReference>
<dbReference type="Pfam" id="PF23342">
    <property type="entry name" value="WDR90_beta-prop_4th"/>
    <property type="match status" value="1"/>
</dbReference>
<dbReference type="Proteomes" id="UP000236724">
    <property type="component" value="Unassembled WGS sequence"/>
</dbReference>
<evidence type="ECO:0000256" key="3">
    <source>
        <dbReference type="PROSITE-ProRule" id="PRU00221"/>
    </source>
</evidence>
<organism evidence="6 7">
    <name type="scientific">Candidatus Venteria ishoeyi</name>
    <dbReference type="NCBI Taxonomy" id="1899563"/>
    <lineage>
        <taxon>Bacteria</taxon>
        <taxon>Pseudomonadati</taxon>
        <taxon>Pseudomonadota</taxon>
        <taxon>Gammaproteobacteria</taxon>
        <taxon>Thiotrichales</taxon>
        <taxon>Thiotrichaceae</taxon>
        <taxon>Venteria</taxon>
    </lineage>
</organism>
<dbReference type="SUPFAM" id="SSF52540">
    <property type="entry name" value="P-loop containing nucleoside triphosphate hydrolases"/>
    <property type="match status" value="1"/>
</dbReference>
<dbReference type="Pfam" id="PF00400">
    <property type="entry name" value="WD40"/>
    <property type="match status" value="8"/>
</dbReference>
<feature type="repeat" description="WD" evidence="3">
    <location>
        <begin position="1358"/>
        <end position="1408"/>
    </location>
</feature>
<feature type="repeat" description="WD" evidence="3">
    <location>
        <begin position="772"/>
        <end position="805"/>
    </location>
</feature>
<dbReference type="PANTHER" id="PTHR19848">
    <property type="entry name" value="WD40 REPEAT PROTEIN"/>
    <property type="match status" value="1"/>
</dbReference>
<feature type="repeat" description="WD" evidence="3">
    <location>
        <begin position="1232"/>
        <end position="1266"/>
    </location>
</feature>
<feature type="repeat" description="WD" evidence="3">
    <location>
        <begin position="990"/>
        <end position="1034"/>
    </location>
</feature>
<accession>A0A1H6FB38</accession>
<feature type="repeat" description="WD" evidence="3">
    <location>
        <begin position="949"/>
        <end position="981"/>
    </location>
</feature>
<evidence type="ECO:0000313" key="7">
    <source>
        <dbReference type="Proteomes" id="UP000236724"/>
    </source>
</evidence>
<sequence>MKTIRIFVSSPGDVIEERQLTQQILQRLQKKLAGRLELQGFFWEDEPVLATETFQTQFPRAADSDLFICLLWSRIGTPLPKGSVFEDGTPILRDDGSEYESGTVAEFEDALDAYEAKGSPAILMYFKRNKLVLNPEDKQFAEKTRQMEGVHGFYRKWFQDEEGRYPRGHSEFRSLTEFEEKLETHLCKLLVEKFLPADSHSRRLCQIQWSGSPFRGLEVFDETHAPVFFGRNQSIDEVYNALREQAENSCAFVLILGLSGSGKSSLMRAGILPLLRKLALPCVLFRPSDAGDDLLTSLQSVVEAFTGQIDVSKPTLTHNHTGHTATLPVAVLLLDQFEEFFTLERVTEAVRQQCFDLISAWARSGKIWVMGTMRSEFLAQASEYSVLAALLEGKGRYLLMPPSPSEIHQIITRPAQAAGLSFEHLPQQAPLNERIFDEIADQATSLALLEFTLQALYQRRHDNTLTNAAYQEIGGVTGALAQHADHIYQQLNDTERKALQKLMRALVTVSDNETMPFTARRAPLETLSQQAEQQALVEKLIDARLLISDKNDQGQAVVRIVHEALFQHWPVLENWLSEDREWLRIRAFLADNALRWQQEQQLSDLLLPDGKPLMEASYLLEHWREILAPHELAYIEASQQRAQRRRDAKMLLAQRKLRNTRRWVSGFAILNIIMLGLGVYAWQKADEAEHQADVAQQAQDNTRKQVIRTQKTQSLFLAHLATRQNERQQFTNAALLALEALPDAAHPERPEISQATEQLYQAVVNLRERKILQGHRSEISQIRFSPDGKQLLTASSDKSIRLWSLGSLAENAAEPVIFASHAAPVTALAFSPDGAHIASAASDGIVRIWNVQGEMLAELSGHQTPINSLVFSPDSLWLLSAAGALDSSPDNSMRLWEVSTGKLRFTLQGHQASVTQAHFSPDAQQILSASQDGSARLWSVATGQELQRLEGHQGAVLQARLSLDGRYIITASEDKTAKIWDQNGQMLFTLAGHEGPVLDAQFSPDQQSIALVATISLDGSARLWELDKGTQQSLLQYSGFSGELYALAFSPDGQMLATAGNDGLAWLWDSATGKHLVTLAGHEDRIQHLQFSPDGRQIATAGGRMWDSKDNTARLWQVYDSHLNMRFSRHQDSVNSIAFSPDGHFIASASGDPWNPKETSLRLWQRDNGQQLFADETLSSPIIDLHFRADGKQLLSRDHAGQVQLWQWQAAQQQLSLQYTLNPTSESGFSKVLQAAYTADGQWLITARADGTAQLWDSHKAQVLAEVESFTGAIEQAVISPDKHFLLTRSAEGSGAILWAIENQEGALEINEITTLGEELKGAQQLLFSPDSQYALTLHAEHKIRLWSTAKASLSVTLSGHEDKINALAFSPDGKRLFSISGNDGLFAESLDNSVRIWQLPENAASQAEVLPALPALTADNALLKLALSPDGQHLLILAANRQISLYDSTTMQLINAFKPHSEEVTEVMFSPDGKQILSSSADHSAQLWPVFDNTAEVITYAKNTLARKLSPTQRKQFFLEE</sequence>
<feature type="repeat" description="WD" evidence="3">
    <location>
        <begin position="1458"/>
        <end position="1489"/>
    </location>
</feature>
<dbReference type="InterPro" id="IPR027417">
    <property type="entry name" value="P-loop_NTPase"/>
</dbReference>
<dbReference type="InterPro" id="IPR001680">
    <property type="entry name" value="WD40_rpt"/>
</dbReference>
<dbReference type="InterPro" id="IPR049052">
    <property type="entry name" value="nSTAND1"/>
</dbReference>
<dbReference type="SMART" id="SM00320">
    <property type="entry name" value="WD40"/>
    <property type="match status" value="16"/>
</dbReference>
<dbReference type="Pfam" id="PF20703">
    <property type="entry name" value="nSTAND1"/>
    <property type="match status" value="1"/>
</dbReference>
<dbReference type="InterPro" id="IPR019775">
    <property type="entry name" value="WD40_repeat_CS"/>
</dbReference>
<keyword evidence="1 3" id="KW-0853">WD repeat</keyword>
<dbReference type="SUPFAM" id="SSF50978">
    <property type="entry name" value="WD40 repeat-like"/>
    <property type="match status" value="2"/>
</dbReference>
<feature type="repeat" description="WD" evidence="3">
    <location>
        <begin position="818"/>
        <end position="852"/>
    </location>
</feature>
<dbReference type="CDD" id="cd00200">
    <property type="entry name" value="WD40"/>
    <property type="match status" value="2"/>
</dbReference>
<dbReference type="PRINTS" id="PR00320">
    <property type="entry name" value="GPROTEINBRPT"/>
</dbReference>
<dbReference type="RefSeq" id="WP_103920979.1">
    <property type="nucleotide sequence ID" value="NZ_FMSV02000528.1"/>
</dbReference>
<evidence type="ECO:0000313" key="6">
    <source>
        <dbReference type="EMBL" id="SEH07320.1"/>
    </source>
</evidence>
<dbReference type="Gene3D" id="2.130.10.10">
    <property type="entry name" value="YVTN repeat-like/Quinoprotein amine dehydrogenase"/>
    <property type="match status" value="5"/>
</dbReference>
<evidence type="ECO:0000256" key="1">
    <source>
        <dbReference type="ARBA" id="ARBA00022574"/>
    </source>
</evidence>
<dbReference type="EMBL" id="FMSV02000528">
    <property type="protein sequence ID" value="SEH07320.1"/>
    <property type="molecule type" value="Genomic_DNA"/>
</dbReference>
<evidence type="ECO:0000259" key="4">
    <source>
        <dbReference type="Pfam" id="PF20703"/>
    </source>
</evidence>
<keyword evidence="7" id="KW-1185">Reference proteome</keyword>
<feature type="repeat" description="WD" evidence="3">
    <location>
        <begin position="1037"/>
        <end position="1078"/>
    </location>
</feature>
<dbReference type="PANTHER" id="PTHR19848:SF8">
    <property type="entry name" value="F-BOX AND WD REPEAT DOMAIN CONTAINING 7"/>
    <property type="match status" value="1"/>
</dbReference>
<feature type="domain" description="Novel STAND NTPase 1" evidence="4">
    <location>
        <begin position="213"/>
        <end position="601"/>
    </location>
</feature>
<feature type="repeat" description="WD" evidence="3">
    <location>
        <begin position="907"/>
        <end position="948"/>
    </location>
</feature>
<gene>
    <name evidence="6" type="ORF">MBHS_03195</name>
</gene>
<evidence type="ECO:0000256" key="2">
    <source>
        <dbReference type="ARBA" id="ARBA00022737"/>
    </source>
</evidence>
<feature type="domain" description="WDR90 4th beta-propeller" evidence="5">
    <location>
        <begin position="825"/>
        <end position="959"/>
    </location>
</feature>
<keyword evidence="2" id="KW-0677">Repeat</keyword>
<feature type="repeat" description="WD" evidence="3">
    <location>
        <begin position="859"/>
        <end position="906"/>
    </location>
</feature>
<dbReference type="InterPro" id="IPR020472">
    <property type="entry name" value="WD40_PAC1"/>
</dbReference>
<name>A0A1H6FB38_9GAMM</name>
<dbReference type="OrthoDB" id="5623591at2"/>
<dbReference type="InterPro" id="IPR015943">
    <property type="entry name" value="WD40/YVTN_repeat-like_dom_sf"/>
</dbReference>
<dbReference type="PROSITE" id="PS50294">
    <property type="entry name" value="WD_REPEATS_REGION"/>
    <property type="match status" value="7"/>
</dbReference>
<dbReference type="InterPro" id="IPR036322">
    <property type="entry name" value="WD40_repeat_dom_sf"/>
</dbReference>
<evidence type="ECO:0000259" key="5">
    <source>
        <dbReference type="Pfam" id="PF23342"/>
    </source>
</evidence>
<protein>
    <submittedName>
        <fullName evidence="6">Translocation protein TolB</fullName>
    </submittedName>
</protein>
<dbReference type="PROSITE" id="PS00678">
    <property type="entry name" value="WD_REPEATS_1"/>
    <property type="match status" value="2"/>
</dbReference>
<reference evidence="6 7" key="1">
    <citation type="submission" date="2016-10" db="EMBL/GenBank/DDBJ databases">
        <authorList>
            <person name="de Groot N.N."/>
        </authorList>
    </citation>
    <scope>NUCLEOTIDE SEQUENCE [LARGE SCALE GENOMIC DNA]</scope>
    <source>
        <strain evidence="6">MBHS1</strain>
    </source>
</reference>
<dbReference type="InterPro" id="IPR055440">
    <property type="entry name" value="Beta-prop_WDR90_4th"/>
</dbReference>